<evidence type="ECO:0000313" key="4">
    <source>
        <dbReference type="Proteomes" id="UP000282582"/>
    </source>
</evidence>
<dbReference type="PANTHER" id="PTHR42749">
    <property type="entry name" value="CELL SHAPE-DETERMINING PROTEIN MREB"/>
    <property type="match status" value="1"/>
</dbReference>
<gene>
    <name evidence="2" type="ORF">D0868_11254</name>
    <name evidence="1" type="ORF">D0869_02752</name>
</gene>
<dbReference type="EMBL" id="QWIJ01000142">
    <property type="protein sequence ID" value="RMX86894.1"/>
    <property type="molecule type" value="Genomic_DNA"/>
</dbReference>
<dbReference type="Gene3D" id="3.30.420.40">
    <property type="match status" value="2"/>
</dbReference>
<reference evidence="3 4" key="1">
    <citation type="journal article" date="2018" name="BMC Genomics">
        <title>Genomic evidence for intraspecific hybridization in a clonal and extremely halotolerant yeast.</title>
        <authorList>
            <person name="Gostincar C."/>
            <person name="Stajich J.E."/>
            <person name="Zupancic J."/>
            <person name="Zalar P."/>
            <person name="Gunde-Cimerman N."/>
        </authorList>
    </citation>
    <scope>NUCLEOTIDE SEQUENCE [LARGE SCALE GENOMIC DNA]</scope>
    <source>
        <strain evidence="2 4">EXF-6654</strain>
        <strain evidence="1 3">EXF-6656</strain>
    </source>
</reference>
<dbReference type="PANTHER" id="PTHR42749:SF1">
    <property type="entry name" value="CELL SHAPE-DETERMINING PROTEIN MREB"/>
    <property type="match status" value="1"/>
</dbReference>
<dbReference type="VEuPathDB" id="FungiDB:BTJ68_05203"/>
<dbReference type="EMBL" id="QWIK01001241">
    <property type="protein sequence ID" value="RMX96301.1"/>
    <property type="molecule type" value="Genomic_DNA"/>
</dbReference>
<dbReference type="SUPFAM" id="SSF53067">
    <property type="entry name" value="Actin-like ATPase domain"/>
    <property type="match status" value="2"/>
</dbReference>
<evidence type="ECO:0000313" key="1">
    <source>
        <dbReference type="EMBL" id="RMX86894.1"/>
    </source>
</evidence>
<sequence>MSQDALPSPAETCYFVAGVDYGTQSDVIKAQLFDGEKSVGPPFFIQERLGLYDIPAQAAYHEGVLYAGRDLGDHLSGLKEPNIPYDKVIQFAKLALYEHSKGSPMASCVKRVGEQLACHGKSLDEFLADHLAALINKGRDFLVEHPLLRFFPQDRIRSLPWHVRLTVPHSWSPSACARMQNAARKAGIKVTSLASEPECAVASSIDLLSGQKVPMPIPLIEQSRILCADLGCGTADYTLVELTDALAVNSKLKVLKETGDPLGGSQGINERLLATYERSLGDEDAVREKAESLGSDLAAFRWFILGEIERHKMDFPVKSYYPIVFYHADGRLEFYVFSEAEMQDAFNSVVSEVERCIDEYVNDQALRPDLIFVSGGFGKSRYLDQRLRARFQDIQVLTPFYYNSALQETLIAEGALSSRYGQLSTQTIPPRYSYAVLRDEEYEPSVHVDAWVMKNQKRMPIDGVVYRSEWNPKRRFVLQRMLPFLNQGDSVTTTDINVGVPVSYYMRAHGKLHLKAEFVFIDEEKLHPFMKFGSATELAFEGGSRGPAFEKDGKTLRPGVTPWKKTVHVLKLSKDQLSFFNQVPDTNETLWYEVPAQLCVKYRSEKDMVMTWRLLPPYGQPIEVEEMESLLWDAEHSEFLENPVSDLEDDGEE</sequence>
<proteinExistence type="predicted"/>
<dbReference type="InterPro" id="IPR043129">
    <property type="entry name" value="ATPase_NBD"/>
</dbReference>
<protein>
    <submittedName>
        <fullName evidence="1">Uncharacterized protein</fullName>
    </submittedName>
</protein>
<dbReference type="CDD" id="cd10170">
    <property type="entry name" value="ASKHA_NBD_HSP70"/>
    <property type="match status" value="1"/>
</dbReference>
<dbReference type="Proteomes" id="UP000282582">
    <property type="component" value="Unassembled WGS sequence"/>
</dbReference>
<dbReference type="Gene3D" id="3.90.640.10">
    <property type="entry name" value="Actin, Chain A, domain 4"/>
    <property type="match status" value="1"/>
</dbReference>
<dbReference type="Proteomes" id="UP000281245">
    <property type="component" value="Unassembled WGS sequence"/>
</dbReference>
<name>A0A3M6X7S0_HORWE</name>
<evidence type="ECO:0000313" key="3">
    <source>
        <dbReference type="Proteomes" id="UP000281245"/>
    </source>
</evidence>
<evidence type="ECO:0000313" key="2">
    <source>
        <dbReference type="EMBL" id="RMX96301.1"/>
    </source>
</evidence>
<comment type="caution">
    <text evidence="1">The sequence shown here is derived from an EMBL/GenBank/DDBJ whole genome shotgun (WGS) entry which is preliminary data.</text>
</comment>
<organism evidence="1 3">
    <name type="scientific">Hortaea werneckii</name>
    <name type="common">Black yeast</name>
    <name type="synonym">Cladosporium werneckii</name>
    <dbReference type="NCBI Taxonomy" id="91943"/>
    <lineage>
        <taxon>Eukaryota</taxon>
        <taxon>Fungi</taxon>
        <taxon>Dikarya</taxon>
        <taxon>Ascomycota</taxon>
        <taxon>Pezizomycotina</taxon>
        <taxon>Dothideomycetes</taxon>
        <taxon>Dothideomycetidae</taxon>
        <taxon>Mycosphaerellales</taxon>
        <taxon>Teratosphaeriaceae</taxon>
        <taxon>Hortaea</taxon>
    </lineage>
</organism>
<dbReference type="AlphaFoldDB" id="A0A3M6X7S0"/>
<accession>A0A3M6X7S0</accession>
<dbReference type="OrthoDB" id="3637243at2759"/>